<dbReference type="InterPro" id="IPR011708">
    <property type="entry name" value="DNA_pol3_alpha_NTPase_dom"/>
</dbReference>
<dbReference type="Pfam" id="PF02811">
    <property type="entry name" value="PHP"/>
    <property type="match status" value="1"/>
</dbReference>
<evidence type="ECO:0000259" key="9">
    <source>
        <dbReference type="Pfam" id="PF14579"/>
    </source>
</evidence>
<protein>
    <recommendedName>
        <fullName evidence="1">DNA-directed DNA polymerase</fullName>
        <ecNumber evidence="1">2.7.7.7</ecNumber>
    </recommendedName>
</protein>
<dbReference type="InterPro" id="IPR041931">
    <property type="entry name" value="DNA_pol3_alpha_thumb_dom"/>
</dbReference>
<proteinExistence type="predicted"/>
<comment type="caution">
    <text evidence="11">The sequence shown here is derived from an EMBL/GenBank/DDBJ whole genome shotgun (WGS) entry which is preliminary data.</text>
</comment>
<evidence type="ECO:0000256" key="6">
    <source>
        <dbReference type="ARBA" id="ARBA00049244"/>
    </source>
</evidence>
<dbReference type="CDD" id="cd07431">
    <property type="entry name" value="PHP_PolIIIA"/>
    <property type="match status" value="1"/>
</dbReference>
<sequence>MNFTPLFTVKSEYNFLDSLIKIDDYISFVKKHDFDYAFYCEKNTMFGVAEFIKKSQKNNIKPIVGLNIDFDDQTRLCIYAKNRLGYQIICHISSFLHDGFTHSDEDIKNYIYQNINTNVVVIAKFTDQEFKTNLKIILNDDLYDADELKLYLEPINYLDPDQKDVYKILTAIRQTKTLDEINIDSFNCYPDITFLEQNNYSVKNILKVSIEILSKVSFDLFDNNTKYLIKYKTPDNISSNEFLKQRCELSLKAFIKYNQKNNQQINVKEYFKRLEYELNVIKNMGFSDYFLVVADYVNFAKKQDIMVGPGRGSAAGSLVSFLLRITDVDPLKYDLLFERFLNPERQTLPDIDVDFQDNRREEVLEYLFEKYGKYNVATITTYQTIGYKMAWRDVCRVFKIEMNIVNKISKLLDHDKDINFLDFVNENKILKDYYQDDNFKTIFDAMNMIVGLPRQSGTHAAGVILSDVDLRQIAPIKIGYNGIFQTQYDMSYLEEIGLIKMDILGLKNLTTLQEIKHLIQKNYNINVKLNQIPLNNWKTFNLLQKGHTSGIFQLESKGMTDLIVKMKVDSISSISDASALYRPGPQEMIPQYLSNKKLPNLKVIDDSVYDILKSTYGVIVYQEQVMQMLKKIANFSLAKADIVRRAMSKKNADYMHQAREEFVNNAIKLNNLSPNKANLIWNWIDKFSNYGFNKSHSISYSYVSYWLAYFKANYTCEFYSSLLSGVIGSELKTHQYIKELNEYNIKINKPIILNTSLTYQIRNKQIYMPLTTIKGIGIEIVKKISQAKKENKEMFKDINSFVLAMINQKISISTIQILIKAGVLDSLWNLNKQTMLKNLDIIYDQAVAFKDLKNISDEEKVILIDYDEFDDETLAMFEKELYGFFIDSNPILKIKNSNLKYNPVDISKLTVNQNQIIVGFISNIKEIKDKNNNTMAFISIFDSTSEVDVTIFANDYEQVKDKLIVNKAYIIEIQPSTRQNKISAKFVKLIKQI</sequence>
<gene>
    <name evidence="11" type="ORF">J2Z63_000148</name>
</gene>
<dbReference type="Pfam" id="PF17657">
    <property type="entry name" value="DNA_pol3_finger"/>
    <property type="match status" value="1"/>
</dbReference>
<keyword evidence="4" id="KW-0235">DNA replication</keyword>
<evidence type="ECO:0000256" key="5">
    <source>
        <dbReference type="ARBA" id="ARBA00022932"/>
    </source>
</evidence>
<dbReference type="GO" id="GO:0003887">
    <property type="term" value="F:DNA-directed DNA polymerase activity"/>
    <property type="evidence" value="ECO:0007669"/>
    <property type="project" value="UniProtKB-EC"/>
</dbReference>
<dbReference type="NCBIfam" id="TIGR00594">
    <property type="entry name" value="polc"/>
    <property type="match status" value="1"/>
</dbReference>
<organism evidence="11 12">
    <name type="scientific">Mycoplasma yeatsii</name>
    <dbReference type="NCBI Taxonomy" id="51365"/>
    <lineage>
        <taxon>Bacteria</taxon>
        <taxon>Bacillati</taxon>
        <taxon>Mycoplasmatota</taxon>
        <taxon>Mollicutes</taxon>
        <taxon>Mycoplasmataceae</taxon>
        <taxon>Mycoplasma</taxon>
    </lineage>
</organism>
<dbReference type="Pfam" id="PF14579">
    <property type="entry name" value="HHH_6"/>
    <property type="match status" value="1"/>
</dbReference>
<keyword evidence="5" id="KW-0239">DNA-directed DNA polymerase</keyword>
<evidence type="ECO:0000256" key="3">
    <source>
        <dbReference type="ARBA" id="ARBA00022695"/>
    </source>
</evidence>
<keyword evidence="2 11" id="KW-0808">Transferase</keyword>
<reference evidence="11" key="1">
    <citation type="submission" date="2023-07" db="EMBL/GenBank/DDBJ databases">
        <title>Genomic Encyclopedia of Type Strains, Phase IV (KMG-IV): sequencing the most valuable type-strain genomes for metagenomic binning, comparative biology and taxonomic classification.</title>
        <authorList>
            <person name="Goeker M."/>
        </authorList>
    </citation>
    <scope>NUCLEOTIDE SEQUENCE [LARGE SCALE GENOMIC DNA]</scope>
    <source>
        <strain evidence="11">DSM 22019</strain>
    </source>
</reference>
<dbReference type="EMBL" id="JAUSWP010000001">
    <property type="protein sequence ID" value="MDQ0567527.1"/>
    <property type="molecule type" value="Genomic_DNA"/>
</dbReference>
<feature type="domain" description="DNA polymerase helix-hairpin-helix motif" evidence="9">
    <location>
        <begin position="745"/>
        <end position="833"/>
    </location>
</feature>
<keyword evidence="12" id="KW-1185">Reference proteome</keyword>
<name>A0ABU0NEB3_9MOLU</name>
<dbReference type="InterPro" id="IPR004805">
    <property type="entry name" value="DnaE2/DnaE/PolC"/>
</dbReference>
<evidence type="ECO:0000259" key="7">
    <source>
        <dbReference type="Pfam" id="PF02811"/>
    </source>
</evidence>
<dbReference type="Gene3D" id="3.20.20.140">
    <property type="entry name" value="Metal-dependent hydrolases"/>
    <property type="match status" value="1"/>
</dbReference>
<dbReference type="RefSeq" id="WP_307444083.1">
    <property type="nucleotide sequence ID" value="NZ_JAUSWP010000001.1"/>
</dbReference>
<dbReference type="Gene3D" id="1.10.10.1600">
    <property type="entry name" value="Bacterial DNA polymerase III alpha subunit, thumb domain"/>
    <property type="match status" value="1"/>
</dbReference>
<dbReference type="Proteomes" id="UP001236620">
    <property type="component" value="Unassembled WGS sequence"/>
</dbReference>
<feature type="domain" description="Bacterial DNA polymerase III alpha subunit NTPase" evidence="8">
    <location>
        <begin position="243"/>
        <end position="505"/>
    </location>
</feature>
<keyword evidence="3 11" id="KW-0548">Nucleotidyltransferase</keyword>
<feature type="domain" description="PHP" evidence="7">
    <location>
        <begin position="9"/>
        <end position="117"/>
    </location>
</feature>
<dbReference type="InterPro" id="IPR040982">
    <property type="entry name" value="DNA_pol3_finger"/>
</dbReference>
<evidence type="ECO:0000259" key="10">
    <source>
        <dbReference type="Pfam" id="PF17657"/>
    </source>
</evidence>
<dbReference type="InterPro" id="IPR004013">
    <property type="entry name" value="PHP_dom"/>
</dbReference>
<evidence type="ECO:0000256" key="1">
    <source>
        <dbReference type="ARBA" id="ARBA00012417"/>
    </source>
</evidence>
<evidence type="ECO:0000313" key="12">
    <source>
        <dbReference type="Proteomes" id="UP001236620"/>
    </source>
</evidence>
<feature type="domain" description="DNA polymerase III alpha subunit finger" evidence="10">
    <location>
        <begin position="508"/>
        <end position="668"/>
    </location>
</feature>
<evidence type="ECO:0000256" key="2">
    <source>
        <dbReference type="ARBA" id="ARBA00022679"/>
    </source>
</evidence>
<dbReference type="PANTHER" id="PTHR32294:SF0">
    <property type="entry name" value="DNA POLYMERASE III SUBUNIT ALPHA"/>
    <property type="match status" value="1"/>
</dbReference>
<evidence type="ECO:0000259" key="8">
    <source>
        <dbReference type="Pfam" id="PF07733"/>
    </source>
</evidence>
<dbReference type="InterPro" id="IPR029460">
    <property type="entry name" value="DNAPol_HHH"/>
</dbReference>
<dbReference type="CDD" id="cd04485">
    <property type="entry name" value="DnaE_OBF"/>
    <property type="match status" value="1"/>
</dbReference>
<dbReference type="Pfam" id="PF07733">
    <property type="entry name" value="DNA_pol3_alpha"/>
    <property type="match status" value="1"/>
</dbReference>
<evidence type="ECO:0000313" key="11">
    <source>
        <dbReference type="EMBL" id="MDQ0567527.1"/>
    </source>
</evidence>
<accession>A0ABU0NEB3</accession>
<evidence type="ECO:0000256" key="4">
    <source>
        <dbReference type="ARBA" id="ARBA00022705"/>
    </source>
</evidence>
<dbReference type="EC" id="2.7.7.7" evidence="1"/>
<comment type="catalytic activity">
    <reaction evidence="6">
        <text>DNA(n) + a 2'-deoxyribonucleoside 5'-triphosphate = DNA(n+1) + diphosphate</text>
        <dbReference type="Rhea" id="RHEA:22508"/>
        <dbReference type="Rhea" id="RHEA-COMP:17339"/>
        <dbReference type="Rhea" id="RHEA-COMP:17340"/>
        <dbReference type="ChEBI" id="CHEBI:33019"/>
        <dbReference type="ChEBI" id="CHEBI:61560"/>
        <dbReference type="ChEBI" id="CHEBI:173112"/>
        <dbReference type="EC" id="2.7.7.7"/>
    </reaction>
</comment>
<dbReference type="Gene3D" id="1.10.150.870">
    <property type="match status" value="1"/>
</dbReference>
<dbReference type="PANTHER" id="PTHR32294">
    <property type="entry name" value="DNA POLYMERASE III SUBUNIT ALPHA"/>
    <property type="match status" value="1"/>
</dbReference>